<dbReference type="RefSeq" id="WP_343878306.1">
    <property type="nucleotide sequence ID" value="NZ_BAAAFW010000095.1"/>
</dbReference>
<dbReference type="HAMAP" id="MF_00226_B">
    <property type="entry name" value="CinA_B"/>
    <property type="match status" value="1"/>
</dbReference>
<dbReference type="InterPro" id="IPR008135">
    <property type="entry name" value="Competence-induced_CinA"/>
</dbReference>
<dbReference type="Pfam" id="PF00994">
    <property type="entry name" value="MoCF_biosynth"/>
    <property type="match status" value="1"/>
</dbReference>
<evidence type="ECO:0000259" key="2">
    <source>
        <dbReference type="SMART" id="SM00852"/>
    </source>
</evidence>
<dbReference type="PANTHER" id="PTHR13939">
    <property type="entry name" value="NICOTINAMIDE-NUCLEOTIDE AMIDOHYDROLASE PNCC"/>
    <property type="match status" value="1"/>
</dbReference>
<dbReference type="Gene3D" id="3.40.980.10">
    <property type="entry name" value="MoaB/Mog-like domain"/>
    <property type="match status" value="1"/>
</dbReference>
<keyword evidence="4" id="KW-1185">Reference proteome</keyword>
<protein>
    <recommendedName>
        <fullName evidence="1">CinA-like protein</fullName>
    </recommendedName>
</protein>
<evidence type="ECO:0000256" key="1">
    <source>
        <dbReference type="HAMAP-Rule" id="MF_00226"/>
    </source>
</evidence>
<evidence type="ECO:0000313" key="3">
    <source>
        <dbReference type="EMBL" id="MFC6361693.1"/>
    </source>
</evidence>
<comment type="similarity">
    <text evidence="1">Belongs to the CinA family.</text>
</comment>
<dbReference type="NCBIfam" id="TIGR00177">
    <property type="entry name" value="molyb_syn"/>
    <property type="match status" value="1"/>
</dbReference>
<dbReference type="EMBL" id="JBHSUC010000005">
    <property type="protein sequence ID" value="MFC6361693.1"/>
    <property type="molecule type" value="Genomic_DNA"/>
</dbReference>
<dbReference type="CDD" id="cd00885">
    <property type="entry name" value="cinA"/>
    <property type="match status" value="1"/>
</dbReference>
<dbReference type="PIRSF" id="PIRSF006728">
    <property type="entry name" value="CinA"/>
    <property type="match status" value="1"/>
</dbReference>
<accession>A0ABW1VMG5</accession>
<dbReference type="NCBIfam" id="TIGR00200">
    <property type="entry name" value="cinA_nterm"/>
    <property type="match status" value="1"/>
</dbReference>
<comment type="caution">
    <text evidence="3">The sequence shown here is derived from an EMBL/GenBank/DDBJ whole genome shotgun (WGS) entry which is preliminary data.</text>
</comment>
<dbReference type="NCBIfam" id="NF002978">
    <property type="entry name" value="PRK03673.1"/>
    <property type="match status" value="1"/>
</dbReference>
<dbReference type="PANTHER" id="PTHR13939:SF0">
    <property type="entry name" value="NMN AMIDOHYDROLASE-LIKE PROTEIN YFAY"/>
    <property type="match status" value="1"/>
</dbReference>
<dbReference type="SUPFAM" id="SSF53218">
    <property type="entry name" value="Molybdenum cofactor biosynthesis proteins"/>
    <property type="match status" value="1"/>
</dbReference>
<name>A0ABW1VMG5_9GAMM</name>
<dbReference type="InterPro" id="IPR036425">
    <property type="entry name" value="MoaB/Mog-like_dom_sf"/>
</dbReference>
<sequence>MLSTGDEVLYGQIIDTNAAWLADRLFTHGLVMTHRSTVGDQLGPLVEELQQRSQYADILIVNGGLGPTSDDLSALAAAMACGVELELNQQWLQQIEAFFRQRGRPMAASNRKQAEIPRHAEVIDNRVGTACGFAVTLNKCRIFFTPGVPAEFKVMVNEQILPRLAAQYSLPAAPVCLRLTTFGRGESELAEEFDHLPLPEGVSLGYRAAMPIVEIKLTGPASERQQMESCWQLIRQKLADWTLFEGTEGLPALLARELMGRDLRLAVSEVFTAGLLHWSLAAADVPLSGGDLPRPGRESLGQLADRLQLLAESQQVPLALGVSELSDQSLGICLVTPQGIRAQALTFTTLRHSQAARQELISTVAMHMLLRWLQGKNSHGSYSWLEVTEVLNR</sequence>
<gene>
    <name evidence="3" type="ORF">ACFP73_06185</name>
</gene>
<organism evidence="3 4">
    <name type="scientific">Tatumella punctata</name>
    <dbReference type="NCBI Taxonomy" id="399969"/>
    <lineage>
        <taxon>Bacteria</taxon>
        <taxon>Pseudomonadati</taxon>
        <taxon>Pseudomonadota</taxon>
        <taxon>Gammaproteobacteria</taxon>
        <taxon>Enterobacterales</taxon>
        <taxon>Erwiniaceae</taxon>
        <taxon>Tatumella</taxon>
    </lineage>
</organism>
<reference evidence="4" key="1">
    <citation type="journal article" date="2019" name="Int. J. Syst. Evol. Microbiol.">
        <title>The Global Catalogue of Microorganisms (GCM) 10K type strain sequencing project: providing services to taxonomists for standard genome sequencing and annotation.</title>
        <authorList>
            <consortium name="The Broad Institute Genomics Platform"/>
            <consortium name="The Broad Institute Genome Sequencing Center for Infectious Disease"/>
            <person name="Wu L."/>
            <person name="Ma J."/>
        </authorList>
    </citation>
    <scope>NUCLEOTIDE SEQUENCE [LARGE SCALE GENOMIC DNA]</scope>
    <source>
        <strain evidence="4">CGMCC 4.1530</strain>
    </source>
</reference>
<evidence type="ECO:0000313" key="4">
    <source>
        <dbReference type="Proteomes" id="UP001596215"/>
    </source>
</evidence>
<feature type="domain" description="MoaB/Mog" evidence="2">
    <location>
        <begin position="1"/>
        <end position="167"/>
    </location>
</feature>
<dbReference type="InterPro" id="IPR001453">
    <property type="entry name" value="MoaB/Mog_dom"/>
</dbReference>
<dbReference type="InterPro" id="IPR050101">
    <property type="entry name" value="CinA"/>
</dbReference>
<dbReference type="Proteomes" id="UP001596215">
    <property type="component" value="Unassembled WGS sequence"/>
</dbReference>
<dbReference type="SMART" id="SM00852">
    <property type="entry name" value="MoCF_biosynth"/>
    <property type="match status" value="1"/>
</dbReference>
<proteinExistence type="inferred from homology"/>